<dbReference type="VEuPathDB" id="FungiDB:GMDG_04024"/>
<accession>A0A177A791</accession>
<sequence>MVTLQQTDVTDDRPKTPTELSSLASTLKSQPTAVVVPPPSSHTTLTPCDGITALLEEGTEVKYTVGCYSHRERPLLGAQLTSEEGKPGPIDELTILRSNEFFIDYYKPKQALWYGTFTGTYEAEKDGDFEFGLAVYGAANLDVNNELVGDETTQTQGQAFCGTI</sequence>
<evidence type="ECO:0000313" key="2">
    <source>
        <dbReference type="EMBL" id="OAF57003.1"/>
    </source>
</evidence>
<dbReference type="EMBL" id="KV441401">
    <property type="protein sequence ID" value="OAF57003.1"/>
    <property type="molecule type" value="Genomic_DNA"/>
</dbReference>
<name>A0A177A791_9PEZI</name>
<feature type="domain" description="PA14" evidence="1">
    <location>
        <begin position="108"/>
        <end position="157"/>
    </location>
</feature>
<protein>
    <recommendedName>
        <fullName evidence="1">PA14 domain-containing protein</fullName>
    </recommendedName>
</protein>
<gene>
    <name evidence="2" type="ORF">VC83_05797</name>
</gene>
<evidence type="ECO:0000259" key="1">
    <source>
        <dbReference type="Pfam" id="PF07691"/>
    </source>
</evidence>
<dbReference type="InterPro" id="IPR011658">
    <property type="entry name" value="PA14_dom"/>
</dbReference>
<organism evidence="2">
    <name type="scientific">Pseudogymnoascus destructans</name>
    <dbReference type="NCBI Taxonomy" id="655981"/>
    <lineage>
        <taxon>Eukaryota</taxon>
        <taxon>Fungi</taxon>
        <taxon>Dikarya</taxon>
        <taxon>Ascomycota</taxon>
        <taxon>Pezizomycotina</taxon>
        <taxon>Leotiomycetes</taxon>
        <taxon>Thelebolales</taxon>
        <taxon>Thelebolaceae</taxon>
        <taxon>Pseudogymnoascus</taxon>
    </lineage>
</organism>
<dbReference type="AlphaFoldDB" id="A0A177A791"/>
<dbReference type="Gene3D" id="2.60.120.260">
    <property type="entry name" value="Galactose-binding domain-like"/>
    <property type="match status" value="1"/>
</dbReference>
<dbReference type="Pfam" id="PF07691">
    <property type="entry name" value="PA14"/>
    <property type="match status" value="1"/>
</dbReference>
<proteinExistence type="predicted"/>
<dbReference type="RefSeq" id="XP_024322294.1">
    <property type="nucleotide sequence ID" value="XM_024469411.1"/>
</dbReference>
<dbReference type="Proteomes" id="UP000077154">
    <property type="component" value="Unassembled WGS sequence"/>
</dbReference>
<reference evidence="2" key="1">
    <citation type="submission" date="2016-03" db="EMBL/GenBank/DDBJ databases">
        <title>Updated assembly of Pseudogymnoascus destructans, the fungus causing white-nose syndrome of bats.</title>
        <authorList>
            <person name="Palmer J.M."/>
            <person name="Drees K.P."/>
            <person name="Foster J.T."/>
            <person name="Lindner D.L."/>
        </authorList>
    </citation>
    <scope>NUCLEOTIDE SEQUENCE [LARGE SCALE GENOMIC DNA]</scope>
    <source>
        <strain evidence="2">20631-21</strain>
    </source>
</reference>
<dbReference type="GeneID" id="36288861"/>
<dbReference type="OrthoDB" id="47059at2759"/>